<dbReference type="PANTHER" id="PTHR43639:SF1">
    <property type="entry name" value="SHORT-CHAIN DEHYDROGENASE_REDUCTASE FAMILY PROTEIN"/>
    <property type="match status" value="1"/>
</dbReference>
<name>A0A450VWG8_9GAMM</name>
<dbReference type="InterPro" id="IPR002347">
    <property type="entry name" value="SDR_fam"/>
</dbReference>
<dbReference type="PROSITE" id="PS00061">
    <property type="entry name" value="ADH_SHORT"/>
    <property type="match status" value="1"/>
</dbReference>
<evidence type="ECO:0000313" key="4">
    <source>
        <dbReference type="EMBL" id="VFJ51731.1"/>
    </source>
</evidence>
<protein>
    <submittedName>
        <fullName evidence="5">NAD(P)-dependent dehydrogenase, short-chain alcohol dehydrogenase family</fullName>
    </submittedName>
</protein>
<sequence>MNTPTQQTILVTGVSAGIGNALARHHLENGHRVLGTSRRRPEALLEYAAFRFVSADLGQPESIPPAIAQLIGGIGRLDLVILNAGILGHFGELGEAALSDLNHTMQVNVWANKLILDGLFDTGMTVGQVVAISSGAAVNGNRGWSGYSISKAALNMLIKLYGREQPDTHFCALSPGLVDTIILERLCAREPDARYPSLDVIKSKRDTPEMPTPEQAAPELARAMTELPRRVESGEYADIRLLYF</sequence>
<organism evidence="5">
    <name type="scientific">Candidatus Kentrum sp. FM</name>
    <dbReference type="NCBI Taxonomy" id="2126340"/>
    <lineage>
        <taxon>Bacteria</taxon>
        <taxon>Pseudomonadati</taxon>
        <taxon>Pseudomonadota</taxon>
        <taxon>Gammaproteobacteria</taxon>
        <taxon>Candidatus Kentrum</taxon>
    </lineage>
</organism>
<accession>A0A450VWG8</accession>
<gene>
    <name evidence="3" type="ORF">BECKFM1743A_GA0114220_100968</name>
    <name evidence="5" type="ORF">BECKFM1743B_GA0114221_100951</name>
    <name evidence="4" type="ORF">BECKFM1743C_GA0114222_101009</name>
</gene>
<keyword evidence="2" id="KW-0560">Oxidoreductase</keyword>
<dbReference type="InterPro" id="IPR036291">
    <property type="entry name" value="NAD(P)-bd_dom_sf"/>
</dbReference>
<dbReference type="SUPFAM" id="SSF51735">
    <property type="entry name" value="NAD(P)-binding Rossmann-fold domains"/>
    <property type="match status" value="1"/>
</dbReference>
<evidence type="ECO:0000256" key="2">
    <source>
        <dbReference type="ARBA" id="ARBA00023002"/>
    </source>
</evidence>
<evidence type="ECO:0000313" key="3">
    <source>
        <dbReference type="EMBL" id="VFJ51659.1"/>
    </source>
</evidence>
<proteinExistence type="inferred from homology"/>
<evidence type="ECO:0000256" key="1">
    <source>
        <dbReference type="ARBA" id="ARBA00006484"/>
    </source>
</evidence>
<dbReference type="EMBL" id="CAADFA010000100">
    <property type="protein sequence ID" value="VFJ51731.1"/>
    <property type="molecule type" value="Genomic_DNA"/>
</dbReference>
<dbReference type="EMBL" id="CAADFL010000095">
    <property type="protein sequence ID" value="VFK09095.1"/>
    <property type="molecule type" value="Genomic_DNA"/>
</dbReference>
<dbReference type="AlphaFoldDB" id="A0A450VWG8"/>
<comment type="similarity">
    <text evidence="1">Belongs to the short-chain dehydrogenases/reductases (SDR) family.</text>
</comment>
<evidence type="ECO:0000313" key="5">
    <source>
        <dbReference type="EMBL" id="VFK09095.1"/>
    </source>
</evidence>
<dbReference type="Gene3D" id="3.40.50.720">
    <property type="entry name" value="NAD(P)-binding Rossmann-like Domain"/>
    <property type="match status" value="1"/>
</dbReference>
<dbReference type="InterPro" id="IPR020904">
    <property type="entry name" value="Sc_DH/Rdtase_CS"/>
</dbReference>
<dbReference type="EMBL" id="CAADEZ010000096">
    <property type="protein sequence ID" value="VFJ51659.1"/>
    <property type="molecule type" value="Genomic_DNA"/>
</dbReference>
<reference evidence="5" key="1">
    <citation type="submission" date="2019-02" db="EMBL/GenBank/DDBJ databases">
        <authorList>
            <person name="Gruber-Vodicka R. H."/>
            <person name="Seah K. B. B."/>
        </authorList>
    </citation>
    <scope>NUCLEOTIDE SEQUENCE</scope>
    <source>
        <strain evidence="3">BECK_BZ163</strain>
        <strain evidence="5">BECK_BZ164</strain>
        <strain evidence="4">BECK_BZ165</strain>
    </source>
</reference>
<dbReference type="Pfam" id="PF00106">
    <property type="entry name" value="adh_short"/>
    <property type="match status" value="1"/>
</dbReference>
<dbReference type="PANTHER" id="PTHR43639">
    <property type="entry name" value="OXIDOREDUCTASE, SHORT-CHAIN DEHYDROGENASE/REDUCTASE FAMILY (AFU_ORTHOLOGUE AFUA_5G02870)"/>
    <property type="match status" value="1"/>
</dbReference>
<dbReference type="PRINTS" id="PR00081">
    <property type="entry name" value="GDHRDH"/>
</dbReference>
<dbReference type="GO" id="GO:0016491">
    <property type="term" value="F:oxidoreductase activity"/>
    <property type="evidence" value="ECO:0007669"/>
    <property type="project" value="UniProtKB-KW"/>
</dbReference>